<sequence length="309" mass="33716">MRREDFGDRVWESGTFDGDVYSIALDSHPFILFYNTDHAAAAGLMEGDRMRQPTSPDDFLDMVTAMKEASGGSGLSYGYVNDGAQMWRLWYTLYLQQGGVMELPIGGEARIDDEPAVEAFRFIQQLVDPSRGVPNADIQTALAEFISGDSGMLLSGVWELPSLQAAGLPIDAMPIPNLYGTPAAYADSHAFVLPHQNDVDEDARREVYRFVAEILKDSFDWAGAGHVPAYLPVTEDPAYADLLPQANYAAVAEIINYDPPAWFTGSGSDFQSLFAENLQPVLLAGADPQAGIDRFRAALDELLGKPNPV</sequence>
<evidence type="ECO:0000313" key="1">
    <source>
        <dbReference type="EMBL" id="GMA28784.1"/>
    </source>
</evidence>
<comment type="caution">
    <text evidence="1">The sequence shown here is derived from an EMBL/GenBank/DDBJ whole genome shotgun (WGS) entry which is preliminary data.</text>
</comment>
<evidence type="ECO:0000313" key="2">
    <source>
        <dbReference type="Proteomes" id="UP001157160"/>
    </source>
</evidence>
<dbReference type="Pfam" id="PF13416">
    <property type="entry name" value="SBP_bac_8"/>
    <property type="match status" value="1"/>
</dbReference>
<dbReference type="PANTHER" id="PTHR43649">
    <property type="entry name" value="ARABINOSE-BINDING PROTEIN-RELATED"/>
    <property type="match status" value="1"/>
</dbReference>
<reference evidence="1 2" key="1">
    <citation type="journal article" date="2014" name="Int. J. Syst. Evol. Microbiol.">
        <title>Complete genome sequence of Corynebacterium casei LMG S-19264T (=DSM 44701T), isolated from a smear-ripened cheese.</title>
        <authorList>
            <consortium name="US DOE Joint Genome Institute (JGI-PGF)"/>
            <person name="Walter F."/>
            <person name="Albersmeier A."/>
            <person name="Kalinowski J."/>
            <person name="Ruckert C."/>
        </authorList>
    </citation>
    <scope>NUCLEOTIDE SEQUENCE [LARGE SCALE GENOMIC DNA]</scope>
    <source>
        <strain evidence="1 2">NBRC 112289</strain>
    </source>
</reference>
<dbReference type="EMBL" id="BSUL01000001">
    <property type="protein sequence ID" value="GMA28784.1"/>
    <property type="molecule type" value="Genomic_DNA"/>
</dbReference>
<gene>
    <name evidence="1" type="ORF">GCM10025874_20370</name>
</gene>
<name>A0AA37X9N3_9MICO</name>
<dbReference type="PANTHER" id="PTHR43649:SF14">
    <property type="entry name" value="BLR3389 PROTEIN"/>
    <property type="match status" value="1"/>
</dbReference>
<dbReference type="InterPro" id="IPR006059">
    <property type="entry name" value="SBP"/>
</dbReference>
<protein>
    <recommendedName>
        <fullName evidence="3">Extracellular solute-binding protein</fullName>
    </recommendedName>
</protein>
<dbReference type="SUPFAM" id="SSF53850">
    <property type="entry name" value="Periplasmic binding protein-like II"/>
    <property type="match status" value="1"/>
</dbReference>
<dbReference type="AlphaFoldDB" id="A0AA37X9N3"/>
<proteinExistence type="predicted"/>
<organism evidence="1 2">
    <name type="scientific">Arenivirga flava</name>
    <dbReference type="NCBI Taxonomy" id="1930060"/>
    <lineage>
        <taxon>Bacteria</taxon>
        <taxon>Bacillati</taxon>
        <taxon>Actinomycetota</taxon>
        <taxon>Actinomycetes</taxon>
        <taxon>Micrococcales</taxon>
        <taxon>Microbacteriaceae</taxon>
        <taxon>Arenivirga</taxon>
    </lineage>
</organism>
<dbReference type="Gene3D" id="3.40.190.10">
    <property type="entry name" value="Periplasmic binding protein-like II"/>
    <property type="match status" value="1"/>
</dbReference>
<accession>A0AA37X9N3</accession>
<evidence type="ECO:0008006" key="3">
    <source>
        <dbReference type="Google" id="ProtNLM"/>
    </source>
</evidence>
<keyword evidence="2" id="KW-1185">Reference proteome</keyword>
<dbReference type="Proteomes" id="UP001157160">
    <property type="component" value="Unassembled WGS sequence"/>
</dbReference>
<dbReference type="InterPro" id="IPR050490">
    <property type="entry name" value="Bact_solute-bd_prot1"/>
</dbReference>